<reference evidence="1 2" key="1">
    <citation type="submission" date="2016-04" db="EMBL/GenBank/DDBJ databases">
        <title>A degradative enzymes factory behind the ericoid mycorrhizal symbiosis.</title>
        <authorList>
            <consortium name="DOE Joint Genome Institute"/>
            <person name="Martino E."/>
            <person name="Morin E."/>
            <person name="Grelet G."/>
            <person name="Kuo A."/>
            <person name="Kohler A."/>
            <person name="Daghino S."/>
            <person name="Barry K."/>
            <person name="Choi C."/>
            <person name="Cichocki N."/>
            <person name="Clum A."/>
            <person name="Copeland A."/>
            <person name="Hainaut M."/>
            <person name="Haridas S."/>
            <person name="Labutti K."/>
            <person name="Lindquist E."/>
            <person name="Lipzen A."/>
            <person name="Khouja H.-R."/>
            <person name="Murat C."/>
            <person name="Ohm R."/>
            <person name="Olson A."/>
            <person name="Spatafora J."/>
            <person name="Veneault-Fourrey C."/>
            <person name="Henrissat B."/>
            <person name="Grigoriev I."/>
            <person name="Martin F."/>
            <person name="Perotto S."/>
        </authorList>
    </citation>
    <scope>NUCLEOTIDE SEQUENCE [LARGE SCALE GENOMIC DNA]</scope>
    <source>
        <strain evidence="1 2">E</strain>
    </source>
</reference>
<dbReference type="AlphaFoldDB" id="A0A2J6TVR5"/>
<dbReference type="EMBL" id="KZ613740">
    <property type="protein sequence ID" value="PMD67095.1"/>
    <property type="molecule type" value="Genomic_DNA"/>
</dbReference>
<name>A0A2J6TVR5_9HELO</name>
<dbReference type="STRING" id="1095630.A0A2J6TVR5"/>
<sequence length="187" mass="21619">MHQHLGVLLSTGGAVIVPFTPVEGTRIRWKFVLTWKPTADKNWNGVPQRVTYEQFDGQELNFLGPNRAAVRYLYFRFILTYMYWVKREEEQDGTDGLDWARGLQKDGALWAVPGPWLRARFLRVVCRLILGGELPPQGYKDCTFDVVEGLNREPKDEHVIADSLSKKIESNMYHQKPEHVNMARMQG</sequence>
<evidence type="ECO:0000313" key="1">
    <source>
        <dbReference type="EMBL" id="PMD67095.1"/>
    </source>
</evidence>
<accession>A0A2J6TVR5</accession>
<protein>
    <submittedName>
        <fullName evidence="1">Uncharacterized protein</fullName>
    </submittedName>
</protein>
<organism evidence="1 2">
    <name type="scientific">Hyaloscypha bicolor E</name>
    <dbReference type="NCBI Taxonomy" id="1095630"/>
    <lineage>
        <taxon>Eukaryota</taxon>
        <taxon>Fungi</taxon>
        <taxon>Dikarya</taxon>
        <taxon>Ascomycota</taxon>
        <taxon>Pezizomycotina</taxon>
        <taxon>Leotiomycetes</taxon>
        <taxon>Helotiales</taxon>
        <taxon>Hyaloscyphaceae</taxon>
        <taxon>Hyaloscypha</taxon>
        <taxon>Hyaloscypha bicolor</taxon>
    </lineage>
</organism>
<dbReference type="OrthoDB" id="5386595at2759"/>
<dbReference type="GeneID" id="36585369"/>
<dbReference type="RefSeq" id="XP_024743999.1">
    <property type="nucleotide sequence ID" value="XM_024877292.1"/>
</dbReference>
<dbReference type="Proteomes" id="UP000235371">
    <property type="component" value="Unassembled WGS sequence"/>
</dbReference>
<gene>
    <name evidence="1" type="ORF">K444DRAFT_5710</name>
</gene>
<dbReference type="InParanoid" id="A0A2J6TVR5"/>
<keyword evidence="2" id="KW-1185">Reference proteome</keyword>
<proteinExistence type="predicted"/>
<evidence type="ECO:0000313" key="2">
    <source>
        <dbReference type="Proteomes" id="UP000235371"/>
    </source>
</evidence>